<organism evidence="8 9">
    <name type="scientific">Carnegiea gigantea</name>
    <dbReference type="NCBI Taxonomy" id="171969"/>
    <lineage>
        <taxon>Eukaryota</taxon>
        <taxon>Viridiplantae</taxon>
        <taxon>Streptophyta</taxon>
        <taxon>Embryophyta</taxon>
        <taxon>Tracheophyta</taxon>
        <taxon>Spermatophyta</taxon>
        <taxon>Magnoliopsida</taxon>
        <taxon>eudicotyledons</taxon>
        <taxon>Gunneridae</taxon>
        <taxon>Pentapetalae</taxon>
        <taxon>Caryophyllales</taxon>
        <taxon>Cactineae</taxon>
        <taxon>Cactaceae</taxon>
        <taxon>Cactoideae</taxon>
        <taxon>Echinocereeae</taxon>
        <taxon>Carnegiea</taxon>
    </lineage>
</organism>
<dbReference type="InterPro" id="IPR013763">
    <property type="entry name" value="Cyclin-like_dom"/>
</dbReference>
<evidence type="ECO:0000256" key="6">
    <source>
        <dbReference type="SAM" id="MobiDB-lite"/>
    </source>
</evidence>
<feature type="domain" description="Cyclin-like" evidence="7">
    <location>
        <begin position="93"/>
        <end position="195"/>
    </location>
</feature>
<evidence type="ECO:0000256" key="3">
    <source>
        <dbReference type="ARBA" id="ARBA00023306"/>
    </source>
</evidence>
<keyword evidence="2 5" id="KW-0195">Cyclin</keyword>
<name>A0A9Q1JRL7_9CARY</name>
<keyword evidence="9" id="KW-1185">Reference proteome</keyword>
<dbReference type="SUPFAM" id="SSF47954">
    <property type="entry name" value="Cyclin-like"/>
    <property type="match status" value="2"/>
</dbReference>
<dbReference type="Gene3D" id="1.10.472.10">
    <property type="entry name" value="Cyclin-like"/>
    <property type="match status" value="2"/>
</dbReference>
<dbReference type="GO" id="GO:0016538">
    <property type="term" value="F:cyclin-dependent protein serine/threonine kinase regulator activity"/>
    <property type="evidence" value="ECO:0007669"/>
    <property type="project" value="InterPro"/>
</dbReference>
<evidence type="ECO:0000256" key="2">
    <source>
        <dbReference type="ARBA" id="ARBA00023127"/>
    </source>
</evidence>
<keyword evidence="3" id="KW-0131">Cell cycle</keyword>
<dbReference type="GO" id="GO:0006357">
    <property type="term" value="P:regulation of transcription by RNA polymerase II"/>
    <property type="evidence" value="ECO:0007669"/>
    <property type="project" value="InterPro"/>
</dbReference>
<feature type="domain" description="Cyclin-like" evidence="7">
    <location>
        <begin position="208"/>
        <end position="293"/>
    </location>
</feature>
<accession>A0A9Q1JRL7</accession>
<gene>
    <name evidence="8" type="ORF">Cgig2_004405</name>
</gene>
<dbReference type="Pfam" id="PF00134">
    <property type="entry name" value="Cyclin_N"/>
    <property type="match status" value="1"/>
</dbReference>
<dbReference type="PANTHER" id="PTHR10026">
    <property type="entry name" value="CYCLIN"/>
    <property type="match status" value="1"/>
</dbReference>
<dbReference type="InterPro" id="IPR036915">
    <property type="entry name" value="Cyclin-like_sf"/>
</dbReference>
<feature type="region of interest" description="Disordered" evidence="6">
    <location>
        <begin position="335"/>
        <end position="366"/>
    </location>
</feature>
<dbReference type="AlphaFoldDB" id="A0A9Q1JRL7"/>
<evidence type="ECO:0000256" key="1">
    <source>
        <dbReference type="ARBA" id="ARBA00022618"/>
    </source>
</evidence>
<dbReference type="Proteomes" id="UP001153076">
    <property type="component" value="Unassembled WGS sequence"/>
</dbReference>
<dbReference type="InterPro" id="IPR006671">
    <property type="entry name" value="Cyclin_N"/>
</dbReference>
<comment type="caution">
    <text evidence="8">The sequence shown here is derived from an EMBL/GenBank/DDBJ whole genome shotgun (WGS) entry which is preliminary data.</text>
</comment>
<evidence type="ECO:0000313" key="8">
    <source>
        <dbReference type="EMBL" id="KAJ8429821.1"/>
    </source>
</evidence>
<dbReference type="Pfam" id="PF21797">
    <property type="entry name" value="CycT2-like_C"/>
    <property type="match status" value="1"/>
</dbReference>
<evidence type="ECO:0000256" key="5">
    <source>
        <dbReference type="RuleBase" id="RU000383"/>
    </source>
</evidence>
<proteinExistence type="inferred from homology"/>
<dbReference type="EMBL" id="JAKOGI010000856">
    <property type="protein sequence ID" value="KAJ8429821.1"/>
    <property type="molecule type" value="Genomic_DNA"/>
</dbReference>
<dbReference type="GO" id="GO:0051301">
    <property type="term" value="P:cell division"/>
    <property type="evidence" value="ECO:0007669"/>
    <property type="project" value="UniProtKB-KW"/>
</dbReference>
<feature type="compositionally biased region" description="Polar residues" evidence="6">
    <location>
        <begin position="345"/>
        <end position="366"/>
    </location>
</feature>
<evidence type="ECO:0000259" key="7">
    <source>
        <dbReference type="SMART" id="SM00385"/>
    </source>
</evidence>
<evidence type="ECO:0000313" key="9">
    <source>
        <dbReference type="Proteomes" id="UP001153076"/>
    </source>
</evidence>
<evidence type="ECO:0000256" key="4">
    <source>
        <dbReference type="ARBA" id="ARBA00061204"/>
    </source>
</evidence>
<dbReference type="SMART" id="SM00385">
    <property type="entry name" value="CYCLIN"/>
    <property type="match status" value="2"/>
</dbReference>
<dbReference type="FunFam" id="1.10.472.10:FF:000081">
    <property type="entry name" value="Cyclin family protein"/>
    <property type="match status" value="1"/>
</dbReference>
<keyword evidence="1" id="KW-0132">Cell division</keyword>
<comment type="similarity">
    <text evidence="4">Belongs to the cyclin family. Cyclin T subfamily.</text>
</comment>
<reference evidence="8" key="1">
    <citation type="submission" date="2022-04" db="EMBL/GenBank/DDBJ databases">
        <title>Carnegiea gigantea Genome sequencing and assembly v2.</title>
        <authorList>
            <person name="Copetti D."/>
            <person name="Sanderson M.J."/>
            <person name="Burquez A."/>
            <person name="Wojciechowski M.F."/>
        </authorList>
    </citation>
    <scope>NUCLEOTIDE SEQUENCE</scope>
    <source>
        <strain evidence="8">SGP5-SGP5p</strain>
        <tissue evidence="8">Aerial part</tissue>
    </source>
</reference>
<dbReference type="OrthoDB" id="10264655at2759"/>
<dbReference type="InterPro" id="IPR043198">
    <property type="entry name" value="Cyclin/Ssn8"/>
</dbReference>
<sequence length="474" mass="53315">MTKWVSDPLMSNAIRDLLVTWVASCGEKASMPRMAGNSSHGDLDATGKDLSANLEHSTRSWYFTKDEIDNDSPSRKDGVDRVRESSLRKSCCSFLKDLGMKLRVSPVTTATATMFCHRFYMRQSHAKNDWQTIATACMFLACKVEDNLRPLRDVTIVAYEMIYKWDPSASERIRQREVYQKQKELILDAEHLLLVTIAFDICIQHPFRPLVDALKRLKISNNEVAKVAWNLVNEWLRTTICLQYKPHYIAAASLSVAAKLLNFALPTNEGKAWWMQFDVSPKQLEEVTQQMLLYFKHDEKQKAPANVMKTTAAVKTAVKVEASRSQSAQSCVLSELTVGSDPKESSAQTRGRSQKPSLHQSGLNDTTKNSCFQVREAAEYQSSECCSGISSVRDSEGAHASSRTAYVDSALCKIDVDRLKGAFERARQVKRAAAKDGPVSESEMDSDLFIERELEKGVELEHPTALKKRKVLQD</sequence>
<protein>
    <recommendedName>
        <fullName evidence="7">Cyclin-like domain-containing protein</fullName>
    </recommendedName>
</protein>